<dbReference type="PANTHER" id="PTHR42760">
    <property type="entry name" value="SHORT-CHAIN DEHYDROGENASES/REDUCTASES FAMILY MEMBER"/>
    <property type="match status" value="1"/>
</dbReference>
<keyword evidence="5" id="KW-1185">Reference proteome</keyword>
<dbReference type="Gene3D" id="3.40.50.720">
    <property type="entry name" value="NAD(P)-binding Rossmann-like Domain"/>
    <property type="match status" value="1"/>
</dbReference>
<dbReference type="Proteomes" id="UP001501470">
    <property type="component" value="Unassembled WGS sequence"/>
</dbReference>
<dbReference type="SMART" id="SM00822">
    <property type="entry name" value="PKS_KR"/>
    <property type="match status" value="1"/>
</dbReference>
<dbReference type="InterPro" id="IPR036291">
    <property type="entry name" value="NAD(P)-bd_dom_sf"/>
</dbReference>
<gene>
    <name evidence="4" type="ORF">GCM10009827_091880</name>
</gene>
<dbReference type="EMBL" id="BAAAQD010000025">
    <property type="protein sequence ID" value="GAA1556568.1"/>
    <property type="molecule type" value="Genomic_DNA"/>
</dbReference>
<evidence type="ECO:0000256" key="1">
    <source>
        <dbReference type="ARBA" id="ARBA00006484"/>
    </source>
</evidence>
<proteinExistence type="inferred from homology"/>
<feature type="domain" description="Ketoreductase" evidence="3">
    <location>
        <begin position="22"/>
        <end position="199"/>
    </location>
</feature>
<dbReference type="PROSITE" id="PS00061">
    <property type="entry name" value="ADH_SHORT"/>
    <property type="match status" value="1"/>
</dbReference>
<evidence type="ECO:0000313" key="5">
    <source>
        <dbReference type="Proteomes" id="UP001501470"/>
    </source>
</evidence>
<name>A0ABP4N6X1_9ACTN</name>
<evidence type="ECO:0000256" key="2">
    <source>
        <dbReference type="ARBA" id="ARBA00023002"/>
    </source>
</evidence>
<dbReference type="RefSeq" id="WP_344510758.1">
    <property type="nucleotide sequence ID" value="NZ_BAAAQD010000025.1"/>
</dbReference>
<sequence length="262" mass="26558">MAILIAPALRSSLGQALGLAGRTIVVTGANSGIGQAVALGLAELGANVLGLARREEGLAAVAEQAEQAGISFAYAVADVTDEASVEAAMDRAVETFGGLHGVVANAGIAVVQPALEVGADDFRSVVDTNLNGVFLTARSAAKRMTGGGSIVLTSSSFARRGFPDWSSYNASKAAVSMLAETLSVEWAPRGIRVNAIGPTATLTPVNEALFADPDFTAAVVAGIPAGRILDARELILPTAFLLSPVNGMILGQTLMVDGGQTL</sequence>
<dbReference type="SUPFAM" id="SSF51735">
    <property type="entry name" value="NAD(P)-binding Rossmann-fold domains"/>
    <property type="match status" value="1"/>
</dbReference>
<comment type="similarity">
    <text evidence="1">Belongs to the short-chain dehydrogenases/reductases (SDR) family.</text>
</comment>
<reference evidence="5" key="1">
    <citation type="journal article" date="2019" name="Int. J. Syst. Evol. Microbiol.">
        <title>The Global Catalogue of Microorganisms (GCM) 10K type strain sequencing project: providing services to taxonomists for standard genome sequencing and annotation.</title>
        <authorList>
            <consortium name="The Broad Institute Genomics Platform"/>
            <consortium name="The Broad Institute Genome Sequencing Center for Infectious Disease"/>
            <person name="Wu L."/>
            <person name="Ma J."/>
        </authorList>
    </citation>
    <scope>NUCLEOTIDE SEQUENCE [LARGE SCALE GENOMIC DNA]</scope>
    <source>
        <strain evidence="5">JCM 15933</strain>
    </source>
</reference>
<dbReference type="PRINTS" id="PR00081">
    <property type="entry name" value="GDHRDH"/>
</dbReference>
<evidence type="ECO:0000313" key="4">
    <source>
        <dbReference type="EMBL" id="GAA1556568.1"/>
    </source>
</evidence>
<dbReference type="InterPro" id="IPR057326">
    <property type="entry name" value="KR_dom"/>
</dbReference>
<dbReference type="PANTHER" id="PTHR42760:SF133">
    <property type="entry name" value="3-OXOACYL-[ACYL-CARRIER-PROTEIN] REDUCTASE"/>
    <property type="match status" value="1"/>
</dbReference>
<organism evidence="4 5">
    <name type="scientific">Dactylosporangium maewongense</name>
    <dbReference type="NCBI Taxonomy" id="634393"/>
    <lineage>
        <taxon>Bacteria</taxon>
        <taxon>Bacillati</taxon>
        <taxon>Actinomycetota</taxon>
        <taxon>Actinomycetes</taxon>
        <taxon>Micromonosporales</taxon>
        <taxon>Micromonosporaceae</taxon>
        <taxon>Dactylosporangium</taxon>
    </lineage>
</organism>
<dbReference type="InterPro" id="IPR002347">
    <property type="entry name" value="SDR_fam"/>
</dbReference>
<accession>A0ABP4N6X1</accession>
<dbReference type="Pfam" id="PF13561">
    <property type="entry name" value="adh_short_C2"/>
    <property type="match status" value="1"/>
</dbReference>
<dbReference type="InterPro" id="IPR020904">
    <property type="entry name" value="Sc_DH/Rdtase_CS"/>
</dbReference>
<keyword evidence="2" id="KW-0560">Oxidoreductase</keyword>
<protein>
    <submittedName>
        <fullName evidence="4">3-oxoacyl-ACP reductase FabG</fullName>
    </submittedName>
</protein>
<comment type="caution">
    <text evidence="4">The sequence shown here is derived from an EMBL/GenBank/DDBJ whole genome shotgun (WGS) entry which is preliminary data.</text>
</comment>
<evidence type="ECO:0000259" key="3">
    <source>
        <dbReference type="SMART" id="SM00822"/>
    </source>
</evidence>